<keyword evidence="2" id="KW-0732">Signal</keyword>
<dbReference type="SUPFAM" id="SSF55486">
    <property type="entry name" value="Metalloproteases ('zincins'), catalytic domain"/>
    <property type="match status" value="1"/>
</dbReference>
<evidence type="ECO:0000256" key="2">
    <source>
        <dbReference type="SAM" id="SignalP"/>
    </source>
</evidence>
<evidence type="ECO:0000313" key="3">
    <source>
        <dbReference type="EMBL" id="WCO69111.1"/>
    </source>
</evidence>
<dbReference type="Proteomes" id="UP001216390">
    <property type="component" value="Chromosome"/>
</dbReference>
<keyword evidence="4" id="KW-1185">Reference proteome</keyword>
<name>A0AAF0BSY8_9ACTN</name>
<evidence type="ECO:0008006" key="5">
    <source>
        <dbReference type="Google" id="ProtNLM"/>
    </source>
</evidence>
<proteinExistence type="predicted"/>
<dbReference type="EMBL" id="CP116942">
    <property type="protein sequence ID" value="WCO69111.1"/>
    <property type="molecule type" value="Genomic_DNA"/>
</dbReference>
<feature type="chain" id="PRO_5042120946" description="Metalloprotease" evidence="2">
    <location>
        <begin position="22"/>
        <end position="494"/>
    </location>
</feature>
<feature type="compositionally biased region" description="Gly residues" evidence="1">
    <location>
        <begin position="40"/>
        <end position="53"/>
    </location>
</feature>
<reference evidence="3" key="1">
    <citation type="submission" date="2023-01" db="EMBL/GenBank/DDBJ databases">
        <title>The diversity of Class Acidimicrobiia in South China Sea sediment environments and the proposal of Iamia marina sp. nov., a novel species of the genus Iamia.</title>
        <authorList>
            <person name="He Y."/>
            <person name="Tian X."/>
        </authorList>
    </citation>
    <scope>NUCLEOTIDE SEQUENCE</scope>
    <source>
        <strain evidence="3">DSM 19957</strain>
    </source>
</reference>
<feature type="region of interest" description="Disordered" evidence="1">
    <location>
        <begin position="22"/>
        <end position="80"/>
    </location>
</feature>
<accession>A0AAF0BSY8</accession>
<gene>
    <name evidence="3" type="ORF">PO878_10275</name>
</gene>
<sequence>MRKARWLVVGVVVALALSACGAGSGEPSAVVRSTEPAADDGGGSTAPGEGSGGQMEPADPQVDEPITPMDDVTVMGSAGGPNSADDVMLAAGLAVQEFWGRTFPDVYGEEFEELSGGFWTYGPDTPPEDLPPCPGITSYEDIAVNAFYCPDADLVAWDREGLVAPFIDEFGEFGAAIIMAHEFGHVVQGRTGDFETLPGVISELQADCFAGSWIADVVDGGSEDFEADVDELDLAVAGQIEIRDAPGSDPNDPSAHGSGFDRVSSLSDGVFDGASTCADYAATPPEVTQVPFTADDAATGGDLGAEELLGLLVPDLDAFYAGLFTEAGEEWDPVDELVLFDPGTDDVSCGDTTLTPDEAEFAIFYCAPEDTVEADGTMLLPALEDIGDFALGSEVARQWAFSAQVQQGITENTRETSLHADCMTGLYAGDLYFQEGPRERQLSLSAGDLDEAIISFLAFSGRGEDAASPFERSDAFRTGFAGTVDDCQAILEGG</sequence>
<evidence type="ECO:0000313" key="4">
    <source>
        <dbReference type="Proteomes" id="UP001216390"/>
    </source>
</evidence>
<protein>
    <recommendedName>
        <fullName evidence="5">Metalloprotease</fullName>
    </recommendedName>
</protein>
<dbReference type="RefSeq" id="WP_272738625.1">
    <property type="nucleotide sequence ID" value="NZ_CP116942.1"/>
</dbReference>
<dbReference type="KEGG" id="ima:PO878_10275"/>
<dbReference type="AlphaFoldDB" id="A0AAF0BSY8"/>
<dbReference type="PROSITE" id="PS51257">
    <property type="entry name" value="PROKAR_LIPOPROTEIN"/>
    <property type="match status" value="1"/>
</dbReference>
<organism evidence="3 4">
    <name type="scientific">Iamia majanohamensis</name>
    <dbReference type="NCBI Taxonomy" id="467976"/>
    <lineage>
        <taxon>Bacteria</taxon>
        <taxon>Bacillati</taxon>
        <taxon>Actinomycetota</taxon>
        <taxon>Acidimicrobiia</taxon>
        <taxon>Acidimicrobiales</taxon>
        <taxon>Iamiaceae</taxon>
        <taxon>Iamia</taxon>
    </lineage>
</organism>
<feature type="signal peptide" evidence="2">
    <location>
        <begin position="1"/>
        <end position="21"/>
    </location>
</feature>
<evidence type="ECO:0000256" key="1">
    <source>
        <dbReference type="SAM" id="MobiDB-lite"/>
    </source>
</evidence>